<dbReference type="AlphaFoldDB" id="A0A087TUS9"/>
<name>A0A087TUS9_STEMI</name>
<gene>
    <name evidence="1" type="ORF">X975_17293</name>
</gene>
<feature type="non-terminal residue" evidence="1">
    <location>
        <position position="40"/>
    </location>
</feature>
<sequence length="40" mass="5021">MKKIFNPKKIFFECWVYLTFHQNRKQKTRGSENLLKMKRC</sequence>
<keyword evidence="2" id="KW-1185">Reference proteome</keyword>
<dbReference type="EMBL" id="KK116824">
    <property type="protein sequence ID" value="KFM68868.1"/>
    <property type="molecule type" value="Genomic_DNA"/>
</dbReference>
<protein>
    <submittedName>
        <fullName evidence="1">Uncharacterized protein</fullName>
    </submittedName>
</protein>
<evidence type="ECO:0000313" key="2">
    <source>
        <dbReference type="Proteomes" id="UP000054359"/>
    </source>
</evidence>
<organism evidence="1 2">
    <name type="scientific">Stegodyphus mimosarum</name>
    <name type="common">African social velvet spider</name>
    <dbReference type="NCBI Taxonomy" id="407821"/>
    <lineage>
        <taxon>Eukaryota</taxon>
        <taxon>Metazoa</taxon>
        <taxon>Ecdysozoa</taxon>
        <taxon>Arthropoda</taxon>
        <taxon>Chelicerata</taxon>
        <taxon>Arachnida</taxon>
        <taxon>Araneae</taxon>
        <taxon>Araneomorphae</taxon>
        <taxon>Entelegynae</taxon>
        <taxon>Eresoidea</taxon>
        <taxon>Eresidae</taxon>
        <taxon>Stegodyphus</taxon>
    </lineage>
</organism>
<reference evidence="1 2" key="1">
    <citation type="submission" date="2013-11" db="EMBL/GenBank/DDBJ databases">
        <title>Genome sequencing of Stegodyphus mimosarum.</title>
        <authorList>
            <person name="Bechsgaard J."/>
        </authorList>
    </citation>
    <scope>NUCLEOTIDE SEQUENCE [LARGE SCALE GENOMIC DNA]</scope>
</reference>
<evidence type="ECO:0000313" key="1">
    <source>
        <dbReference type="EMBL" id="KFM68868.1"/>
    </source>
</evidence>
<proteinExistence type="predicted"/>
<accession>A0A087TUS9</accession>
<dbReference type="Proteomes" id="UP000054359">
    <property type="component" value="Unassembled WGS sequence"/>
</dbReference>